<keyword evidence="3" id="KW-1185">Reference proteome</keyword>
<accession>A0A8K0TFE4</accession>
<protein>
    <submittedName>
        <fullName evidence="2">Uncharacterized protein</fullName>
    </submittedName>
</protein>
<gene>
    <name evidence="2" type="ORF">B0T11DRAFT_128407</name>
</gene>
<comment type="caution">
    <text evidence="2">The sequence shown here is derived from an EMBL/GenBank/DDBJ whole genome shotgun (WGS) entry which is preliminary data.</text>
</comment>
<evidence type="ECO:0000313" key="3">
    <source>
        <dbReference type="Proteomes" id="UP000813385"/>
    </source>
</evidence>
<feature type="region of interest" description="Disordered" evidence="1">
    <location>
        <begin position="174"/>
        <end position="197"/>
    </location>
</feature>
<dbReference type="EMBL" id="JAGPXD010000005">
    <property type="protein sequence ID" value="KAH7354451.1"/>
    <property type="molecule type" value="Genomic_DNA"/>
</dbReference>
<proteinExistence type="predicted"/>
<reference evidence="2" key="1">
    <citation type="journal article" date="2021" name="Nat. Commun.">
        <title>Genetic determinants of endophytism in the Arabidopsis root mycobiome.</title>
        <authorList>
            <person name="Mesny F."/>
            <person name="Miyauchi S."/>
            <person name="Thiergart T."/>
            <person name="Pickel B."/>
            <person name="Atanasova L."/>
            <person name="Karlsson M."/>
            <person name="Huettel B."/>
            <person name="Barry K.W."/>
            <person name="Haridas S."/>
            <person name="Chen C."/>
            <person name="Bauer D."/>
            <person name="Andreopoulos W."/>
            <person name="Pangilinan J."/>
            <person name="LaButti K."/>
            <person name="Riley R."/>
            <person name="Lipzen A."/>
            <person name="Clum A."/>
            <person name="Drula E."/>
            <person name="Henrissat B."/>
            <person name="Kohler A."/>
            <person name="Grigoriev I.V."/>
            <person name="Martin F.M."/>
            <person name="Hacquard S."/>
        </authorList>
    </citation>
    <scope>NUCLEOTIDE SEQUENCE</scope>
    <source>
        <strain evidence="2">MPI-CAGE-AT-0016</strain>
    </source>
</reference>
<dbReference type="Proteomes" id="UP000813385">
    <property type="component" value="Unassembled WGS sequence"/>
</dbReference>
<dbReference type="AlphaFoldDB" id="A0A8K0TFE4"/>
<sequence>MRSSAMITGPDPRSVVCSFRLVGLPGWNWQLRPWRRTASRHEQARQATKSPVLPCSQGPSLPLGLLSLPAPCSEQQAACDLDSSTRRVEPSTTAVPPALFQCGQKPLYRYKMELPTYSAEVSWPILHWHSPPAAYAQASRQRPKGTGRFCSVMGDESHNVWLRRTEFQAFLRSFGRRERERKPPPPAPGGGGSRRVWRGTNAYATPAKYGGIVVPEARLESRPRHRTWGQAGKGWLGWLTTQDGRCRARFGETSVS</sequence>
<evidence type="ECO:0000256" key="1">
    <source>
        <dbReference type="SAM" id="MobiDB-lite"/>
    </source>
</evidence>
<evidence type="ECO:0000313" key="2">
    <source>
        <dbReference type="EMBL" id="KAH7354451.1"/>
    </source>
</evidence>
<organism evidence="2 3">
    <name type="scientific">Plectosphaerella cucumerina</name>
    <dbReference type="NCBI Taxonomy" id="40658"/>
    <lineage>
        <taxon>Eukaryota</taxon>
        <taxon>Fungi</taxon>
        <taxon>Dikarya</taxon>
        <taxon>Ascomycota</taxon>
        <taxon>Pezizomycotina</taxon>
        <taxon>Sordariomycetes</taxon>
        <taxon>Hypocreomycetidae</taxon>
        <taxon>Glomerellales</taxon>
        <taxon>Plectosphaerellaceae</taxon>
        <taxon>Plectosphaerella</taxon>
    </lineage>
</organism>
<name>A0A8K0TFE4_9PEZI</name>